<evidence type="ECO:0000313" key="2">
    <source>
        <dbReference type="EMBL" id="AAG02733.1"/>
    </source>
</evidence>
<dbReference type="InterPro" id="IPR017880">
    <property type="entry name" value="KilA_N"/>
</dbReference>
<accession>Q9EN21</accession>
<gene>
    <name evidence="2" type="primary">AMV027</name>
</gene>
<organism evidence="2 3">
    <name type="scientific">Amsacta moorei entomopoxvirus</name>
    <name type="common">AmEPV</name>
    <dbReference type="NCBI Taxonomy" id="28321"/>
    <lineage>
        <taxon>Viruses</taxon>
        <taxon>Varidnaviria</taxon>
        <taxon>Bamfordvirae</taxon>
        <taxon>Nucleocytoviricota</taxon>
        <taxon>Pokkesviricetes</taxon>
        <taxon>Chitovirales</taxon>
        <taxon>Poxviridae</taxon>
        <taxon>Entomopoxvirinae</taxon>
        <taxon>Betaentomopoxvirus</taxon>
    </lineage>
</organism>
<dbReference type="Pfam" id="PF04383">
    <property type="entry name" value="KilA-N"/>
    <property type="match status" value="1"/>
</dbReference>
<dbReference type="KEGG" id="vg:1494617"/>
<evidence type="ECO:0000313" key="3">
    <source>
        <dbReference type="Proteomes" id="UP000000872"/>
    </source>
</evidence>
<dbReference type="RefSeq" id="NP_064809.1">
    <property type="nucleotide sequence ID" value="NC_002520.1"/>
</dbReference>
<feature type="domain" description="KilA-N" evidence="1">
    <location>
        <begin position="7"/>
        <end position="101"/>
    </location>
</feature>
<keyword evidence="3" id="KW-1185">Reference proteome</keyword>
<dbReference type="PROSITE" id="PS51301">
    <property type="entry name" value="KILA_N"/>
    <property type="match status" value="1"/>
</dbReference>
<dbReference type="InterPro" id="IPR018004">
    <property type="entry name" value="KilA/APSES_HTH"/>
</dbReference>
<dbReference type="GeneID" id="1494617"/>
<dbReference type="EMBL" id="AF250284">
    <property type="protein sequence ID" value="AAG02733.1"/>
    <property type="molecule type" value="Genomic_DNA"/>
</dbReference>
<organismHost>
    <name type="scientific">Amsacta</name>
    <dbReference type="NCBI Taxonomy" id="340055"/>
</organismHost>
<evidence type="ECO:0000259" key="1">
    <source>
        <dbReference type="PROSITE" id="PS51301"/>
    </source>
</evidence>
<dbReference type="Proteomes" id="UP000000872">
    <property type="component" value="Segment"/>
</dbReference>
<protein>
    <submittedName>
        <fullName evidence="2">AMV027</fullName>
    </submittedName>
</protein>
<sequence>MNFINDNFYFINIKNLKVIIDNRNNYFNITKLLNSINVDYNFWYRLNSTKILFNKICKNYNTIKYIITGNNDISGVYIHPIILIDIINWINNNKKEIDYFY</sequence>
<reference evidence="2 3" key="1">
    <citation type="journal article" date="2000" name="Virology">
        <title>Complete genomic sequence of the Amsacta moorei entomopoxvirus: analysis and comparison with other poxviruses.</title>
        <authorList>
            <person name="Bawden A.L."/>
            <person name="Glassberg K.J."/>
            <person name="Diggans J."/>
            <person name="Shaw R."/>
            <person name="Farmerie W."/>
            <person name="Moyer R.W."/>
        </authorList>
    </citation>
    <scope>NUCLEOTIDE SEQUENCE [LARGE SCALE GENOMIC DNA]</scope>
</reference>
<name>Q9EN21_AMEPV</name>
<proteinExistence type="predicted"/>
<dbReference type="OrthoDB" id="41384at10239"/>